<evidence type="ECO:0000313" key="2">
    <source>
        <dbReference type="Proteomes" id="UP000694545"/>
    </source>
</evidence>
<sequence length="121" mass="14103">MRQPAGWVNSCRFSYLLFIISHRFSLPRNAEQLTSFSSSCSHLCFFPPNIQSSLLAFLDPKQEYRVPLTCAQEIGWWLPMDPSVKPEDAIPWMRTQRHPQLRSPMTNHISCKLYAKQNPNH</sequence>
<name>A0A8D2IZZ5_VARKO</name>
<protein>
    <submittedName>
        <fullName evidence="1">Uncharacterized protein</fullName>
    </submittedName>
</protein>
<dbReference type="PANTHER" id="PTHR35263:SF1">
    <property type="entry name" value="TESTIS-EXPRESSED PROTEIN 49"/>
    <property type="match status" value="1"/>
</dbReference>
<proteinExistence type="predicted"/>
<reference evidence="1" key="2">
    <citation type="submission" date="2025-09" db="UniProtKB">
        <authorList>
            <consortium name="Ensembl"/>
        </authorList>
    </citation>
    <scope>IDENTIFICATION</scope>
</reference>
<keyword evidence="2" id="KW-1185">Reference proteome</keyword>
<organism evidence="1 2">
    <name type="scientific">Varanus komodoensis</name>
    <name type="common">Komodo dragon</name>
    <dbReference type="NCBI Taxonomy" id="61221"/>
    <lineage>
        <taxon>Eukaryota</taxon>
        <taxon>Metazoa</taxon>
        <taxon>Chordata</taxon>
        <taxon>Craniata</taxon>
        <taxon>Vertebrata</taxon>
        <taxon>Euteleostomi</taxon>
        <taxon>Lepidosauria</taxon>
        <taxon>Squamata</taxon>
        <taxon>Bifurcata</taxon>
        <taxon>Unidentata</taxon>
        <taxon>Episquamata</taxon>
        <taxon>Toxicofera</taxon>
        <taxon>Anguimorpha</taxon>
        <taxon>Paleoanguimorpha</taxon>
        <taxon>Varanoidea</taxon>
        <taxon>Varanidae</taxon>
        <taxon>Varanus</taxon>
    </lineage>
</organism>
<accession>A0A8D2IZZ5</accession>
<evidence type="ECO:0000313" key="1">
    <source>
        <dbReference type="Ensembl" id="ENSVKKP00000005128.1"/>
    </source>
</evidence>
<dbReference type="InterPro" id="IPR038775">
    <property type="entry name" value="SPMIP11"/>
</dbReference>
<dbReference type="PANTHER" id="PTHR35263">
    <property type="entry name" value="TESTIS-EXPRESSED PROTEIN 49"/>
    <property type="match status" value="1"/>
</dbReference>
<dbReference type="Pfam" id="PF22593">
    <property type="entry name" value="SPMIP11"/>
    <property type="match status" value="1"/>
</dbReference>
<dbReference type="AlphaFoldDB" id="A0A8D2IZZ5"/>
<dbReference type="Ensembl" id="ENSVKKT00000005273.1">
    <property type="protein sequence ID" value="ENSVKKP00000005128.1"/>
    <property type="gene ID" value="ENSVKKG00000003803.1"/>
</dbReference>
<dbReference type="Proteomes" id="UP000694545">
    <property type="component" value="Unplaced"/>
</dbReference>
<reference evidence="1" key="1">
    <citation type="submission" date="2025-08" db="UniProtKB">
        <authorList>
            <consortium name="Ensembl"/>
        </authorList>
    </citation>
    <scope>IDENTIFICATION</scope>
</reference>